<dbReference type="PANTHER" id="PTHR12224:SF0">
    <property type="entry name" value="BETA-1,4-MANNOSYL-GLYCOPROTEIN 4-BETA-N-ACETYLGLUCOSAMINYLTRANSFERASE"/>
    <property type="match status" value="1"/>
</dbReference>
<organism evidence="1">
    <name type="scientific">Candidatus Kentrum sp. DK</name>
    <dbReference type="NCBI Taxonomy" id="2126562"/>
    <lineage>
        <taxon>Bacteria</taxon>
        <taxon>Pseudomonadati</taxon>
        <taxon>Pseudomonadota</taxon>
        <taxon>Gammaproteobacteria</taxon>
        <taxon>Candidatus Kentrum</taxon>
    </lineage>
</organism>
<proteinExistence type="predicted"/>
<keyword evidence="1" id="KW-0328">Glycosyltransferase</keyword>
<dbReference type="AlphaFoldDB" id="A0A450SWV8"/>
<keyword evidence="1" id="KW-0808">Transferase</keyword>
<dbReference type="PANTHER" id="PTHR12224">
    <property type="entry name" value="BETA-1,4-MANNOSYL-GLYCOPROTEIN BETA-1,4-N-ACETYLGLUCOSAMINYL-TRANSFERASE"/>
    <property type="match status" value="1"/>
</dbReference>
<gene>
    <name evidence="1" type="ORF">BECKDK2373B_GA0170837_107425</name>
</gene>
<sequence>MKIIDGFPFYDELELLDFRLKELGPYVDHFVLVESPITFSGKPKPLYFEENKERFKDFLPRIKHVVIPPHIGVRKEGPFARDELAYYYIYRGILDLHPHGEDVILLSDLDEIPDTEHVINEIVPMLLGNKVIKVRPHWFNFHIDNYLGHGQHASMTNTRFRAMERFMNDDSAEPRLIPGEEWPEAMGWHFSYFLPPERIINKLLAYSHWNDEKDRALIERVKKNGLDEIRKIAGKGGDLFGNIEKRPFYGRYPKTEVPRLI</sequence>
<name>A0A450SWV8_9GAMM</name>
<evidence type="ECO:0000313" key="1">
    <source>
        <dbReference type="EMBL" id="VFJ58530.1"/>
    </source>
</evidence>
<accession>A0A450SWV8</accession>
<dbReference type="GO" id="GO:0016020">
    <property type="term" value="C:membrane"/>
    <property type="evidence" value="ECO:0007669"/>
    <property type="project" value="InterPro"/>
</dbReference>
<dbReference type="InterPro" id="IPR006813">
    <property type="entry name" value="Glyco_trans_17"/>
</dbReference>
<dbReference type="EMBL" id="CAADEX010000074">
    <property type="protein sequence ID" value="VFJ58530.1"/>
    <property type="molecule type" value="Genomic_DNA"/>
</dbReference>
<dbReference type="Pfam" id="PF04724">
    <property type="entry name" value="Glyco_transf_17"/>
    <property type="match status" value="1"/>
</dbReference>
<dbReference type="GO" id="GO:0003830">
    <property type="term" value="F:beta-1,4-mannosylglycoprotein 4-beta-N-acetylglucosaminyltransferase activity"/>
    <property type="evidence" value="ECO:0007669"/>
    <property type="project" value="InterPro"/>
</dbReference>
<dbReference type="GO" id="GO:0006044">
    <property type="term" value="P:N-acetylglucosamine metabolic process"/>
    <property type="evidence" value="ECO:0007669"/>
    <property type="project" value="TreeGrafter"/>
</dbReference>
<reference evidence="1" key="1">
    <citation type="submission" date="2019-02" db="EMBL/GenBank/DDBJ databases">
        <authorList>
            <person name="Gruber-Vodicka R. H."/>
            <person name="Seah K. B. B."/>
        </authorList>
    </citation>
    <scope>NUCLEOTIDE SEQUENCE</scope>
    <source>
        <strain evidence="1">BECK_DK47</strain>
    </source>
</reference>
<protein>
    <submittedName>
        <fullName evidence="1">Beta-1,4-mannosyl-glycoprotein beta-1,4-N-acetylglucosaminyltransferase</fullName>
    </submittedName>
</protein>